<evidence type="ECO:0000259" key="11">
    <source>
        <dbReference type="Pfam" id="PF00326"/>
    </source>
</evidence>
<dbReference type="Proteomes" id="UP000242258">
    <property type="component" value="Unassembled WGS sequence"/>
</dbReference>
<keyword evidence="5" id="KW-0720">Serine protease</keyword>
<dbReference type="PROSITE" id="PS00708">
    <property type="entry name" value="PRO_ENDOPEP_SER"/>
    <property type="match status" value="1"/>
</dbReference>
<dbReference type="FunFam" id="3.40.50.1820:FF:000028">
    <property type="entry name" value="S9 family peptidase"/>
    <property type="match status" value="1"/>
</dbReference>
<comment type="caution">
    <text evidence="12">The sequence shown here is derived from an EMBL/GenBank/DDBJ whole genome shotgun (WGS) entry which is preliminary data.</text>
</comment>
<dbReference type="Pfam" id="PF07676">
    <property type="entry name" value="PD40"/>
    <property type="match status" value="3"/>
</dbReference>
<dbReference type="EMBL" id="MKEK01000001">
    <property type="protein sequence ID" value="OEY68701.1"/>
    <property type="molecule type" value="Genomic_DNA"/>
</dbReference>
<evidence type="ECO:0000313" key="13">
    <source>
        <dbReference type="Proteomes" id="UP000242258"/>
    </source>
</evidence>
<evidence type="ECO:0000313" key="12">
    <source>
        <dbReference type="EMBL" id="OEY68701.1"/>
    </source>
</evidence>
<dbReference type="InterPro" id="IPR001375">
    <property type="entry name" value="Peptidase_S9_cat"/>
</dbReference>
<dbReference type="PANTHER" id="PTHR42776">
    <property type="entry name" value="SERINE PEPTIDASE S9 FAMILY MEMBER"/>
    <property type="match status" value="1"/>
</dbReference>
<keyword evidence="4" id="KW-0378">Hydrolase</keyword>
<organism evidence="12 13">
    <name type="scientific">Rheinheimera salexigens</name>
    <dbReference type="NCBI Taxonomy" id="1628148"/>
    <lineage>
        <taxon>Bacteria</taxon>
        <taxon>Pseudomonadati</taxon>
        <taxon>Pseudomonadota</taxon>
        <taxon>Gammaproteobacteria</taxon>
        <taxon>Chromatiales</taxon>
        <taxon>Chromatiaceae</taxon>
        <taxon>Rheinheimera</taxon>
    </lineage>
</organism>
<keyword evidence="13" id="KW-1185">Reference proteome</keyword>
<proteinExistence type="inferred from homology"/>
<evidence type="ECO:0000256" key="4">
    <source>
        <dbReference type="ARBA" id="ARBA00022801"/>
    </source>
</evidence>
<evidence type="ECO:0000256" key="1">
    <source>
        <dbReference type="ARBA" id="ARBA00010040"/>
    </source>
</evidence>
<keyword evidence="3 10" id="KW-0732">Signal</keyword>
<dbReference type="OrthoDB" id="5800347at2"/>
<comment type="similarity">
    <text evidence="1">Belongs to the peptidase S9C family.</text>
</comment>
<dbReference type="AlphaFoldDB" id="A0A1E7Q3J5"/>
<gene>
    <name evidence="12" type="ORF">BI198_03290</name>
</gene>
<dbReference type="InterPro" id="IPR002471">
    <property type="entry name" value="Pept_S9_AS"/>
</dbReference>
<feature type="domain" description="Peptidase S9 prolyl oligopeptidase catalytic" evidence="11">
    <location>
        <begin position="473"/>
        <end position="679"/>
    </location>
</feature>
<comment type="function">
    <text evidence="9">This enzyme catalyzes the hydrolysis of the N-terminal peptide bond of an N-acetylated peptide to generate an N-acetylated amino acid and a peptide with a free N-terminus. It preferentially cleaves off Ac-Ala, Ac-Met and Ac-Ser. Also, involved in the degradation of oxidized and glycated proteins.</text>
</comment>
<dbReference type="InterPro" id="IPR029058">
    <property type="entry name" value="AB_hydrolase_fold"/>
</dbReference>
<dbReference type="GO" id="GO:0006508">
    <property type="term" value="P:proteolysis"/>
    <property type="evidence" value="ECO:0007669"/>
    <property type="project" value="UniProtKB-KW"/>
</dbReference>
<keyword evidence="6" id="KW-0007">Acetylation</keyword>
<evidence type="ECO:0000256" key="8">
    <source>
        <dbReference type="ARBA" id="ARBA00032596"/>
    </source>
</evidence>
<evidence type="ECO:0000256" key="5">
    <source>
        <dbReference type="ARBA" id="ARBA00022825"/>
    </source>
</evidence>
<accession>A0A1E7Q3J5</accession>
<dbReference type="GO" id="GO:0004252">
    <property type="term" value="F:serine-type endopeptidase activity"/>
    <property type="evidence" value="ECO:0007669"/>
    <property type="project" value="InterPro"/>
</dbReference>
<dbReference type="Pfam" id="PF00326">
    <property type="entry name" value="Peptidase_S9"/>
    <property type="match status" value="1"/>
</dbReference>
<dbReference type="STRING" id="1628148.BI198_03290"/>
<evidence type="ECO:0000256" key="6">
    <source>
        <dbReference type="ARBA" id="ARBA00022990"/>
    </source>
</evidence>
<feature type="signal peptide" evidence="10">
    <location>
        <begin position="1"/>
        <end position="24"/>
    </location>
</feature>
<evidence type="ECO:0000256" key="10">
    <source>
        <dbReference type="SAM" id="SignalP"/>
    </source>
</evidence>
<evidence type="ECO:0000256" key="9">
    <source>
        <dbReference type="ARBA" id="ARBA00045885"/>
    </source>
</evidence>
<feature type="chain" id="PRO_5009200401" description="Acyl-peptide hydrolase" evidence="10">
    <location>
        <begin position="25"/>
        <end position="683"/>
    </location>
</feature>
<dbReference type="InterPro" id="IPR011042">
    <property type="entry name" value="6-blade_b-propeller_TolB-like"/>
</dbReference>
<evidence type="ECO:0000256" key="2">
    <source>
        <dbReference type="ARBA" id="ARBA00022670"/>
    </source>
</evidence>
<reference evidence="13" key="1">
    <citation type="submission" date="2016-09" db="EMBL/GenBank/DDBJ databases">
        <authorList>
            <person name="Wan X."/>
            <person name="Hou S."/>
        </authorList>
    </citation>
    <scope>NUCLEOTIDE SEQUENCE [LARGE SCALE GENOMIC DNA]</scope>
    <source>
        <strain evidence="13">KH87</strain>
    </source>
</reference>
<evidence type="ECO:0000256" key="3">
    <source>
        <dbReference type="ARBA" id="ARBA00022729"/>
    </source>
</evidence>
<keyword evidence="2" id="KW-0645">Protease</keyword>
<protein>
    <recommendedName>
        <fullName evidence="8">Acyl-peptide hydrolase</fullName>
    </recommendedName>
    <alternativeName>
        <fullName evidence="7">Acylaminoacyl-peptidase</fullName>
    </alternativeName>
</protein>
<dbReference type="Gene3D" id="2.120.10.30">
    <property type="entry name" value="TolB, C-terminal domain"/>
    <property type="match status" value="2"/>
</dbReference>
<name>A0A1E7Q3J5_9GAMM</name>
<dbReference type="InterPro" id="IPR011659">
    <property type="entry name" value="WD40"/>
</dbReference>
<dbReference type="PANTHER" id="PTHR42776:SF13">
    <property type="entry name" value="DIPEPTIDYL-PEPTIDASE 5"/>
    <property type="match status" value="1"/>
</dbReference>
<sequence>MKSHSFIYKGLVSALLLASSQLMAEPQPITSADLWQAARPSTPVVSPDGKQAVFSLTRYSMETDKGNADLHLLDINTGAISQLTHLEESESSPIWSPDGKQLAFVARRGNSKGQLFVLPMQGGEAKQLTTLPVSVSAPQFTPDGKSIIFMAQVPASFNGDFAALESELKQQKNNKVSAKVTEERVYRYWDKWLTDNLFPRLFKLDLASNTVSELTPGWQRWFSVGGGVDYSIAPDSKTLALSAITSEKPYNQLNSDVLMLKLDGSGDFTNLTSDNPARDANPVFSPDGKFIVYGAQERTDFYADRVKLIRHDIKSGKKTELAKDFMHSPADWQFSQNGKTLYFVAGDRAKQSIFSVSAAGGKVKQILRDQSNSGVRVAANNQLVFVQHGISQFPEIFKLKTNGKNLTALTHFNQDLQQNIAWGKVEEAEFTGADGKAIQMYVIYPPNFDKSKKWPLLNLLHGGPHGFFGDNFSFRWNPQLFAAPGYVVIMPNFHGSTSFGQEFAESIHGEHPTKPFIDSQAAVDFMLQKGFIDEDRLAAAGGSYGGYLVSWIAGHTDRYKALINHAGVYNLMGQFASDGTSHRVHSYGGAPWDGLDKMLQWSPAMHADKFVTPMLVIHGEKDYRVPVTQGLEAYGVYKGKGIDARLVYFPDENHWILKPNNSVFWFSEFHNWLERYIGKGPSN</sequence>
<dbReference type="SUPFAM" id="SSF53474">
    <property type="entry name" value="alpha/beta-Hydrolases"/>
    <property type="match status" value="1"/>
</dbReference>
<dbReference type="RefSeq" id="WP_070048268.1">
    <property type="nucleotide sequence ID" value="NZ_CBCSDO010000001.1"/>
</dbReference>
<evidence type="ECO:0000256" key="7">
    <source>
        <dbReference type="ARBA" id="ARBA00032284"/>
    </source>
</evidence>
<dbReference type="Gene3D" id="3.40.50.1820">
    <property type="entry name" value="alpha/beta hydrolase"/>
    <property type="match status" value="1"/>
</dbReference>
<dbReference type="SUPFAM" id="SSF82171">
    <property type="entry name" value="DPP6 N-terminal domain-like"/>
    <property type="match status" value="1"/>
</dbReference>